<dbReference type="InParanoid" id="A0A067PQB8"/>
<name>A0A067PQB8_9AGAM</name>
<accession>A0A067PQB8</accession>
<sequence>KEWVLHNERILEEYAKRQISLPLGKRLNPEWDEASQFTHGTIRLLAGKGAAGQDSSSPVTPQVLEDYVDLDRWAKEYFRSRYQMNRTGKNVSVLLSMIVNNMYEAVSQVINHIGDVAVERMEERSGSELEVEDFAFDFDLNISQQLPAFLSGYGRVGSSLEALVPRRLPASALVNQVITRSGRRSKLTPQAQAAALANVEKSIKAANRGLVAAKVNSTEQPRDILKSRPPPVATEGKQQGQPKGRRSARK</sequence>
<dbReference type="HOGENOM" id="CLU_1113596_0_0_1"/>
<feature type="non-terminal residue" evidence="2">
    <location>
        <position position="1"/>
    </location>
</feature>
<reference evidence="3" key="1">
    <citation type="journal article" date="2014" name="Proc. Natl. Acad. Sci. U.S.A.">
        <title>Extensive sampling of basidiomycete genomes demonstrates inadequacy of the white-rot/brown-rot paradigm for wood decay fungi.</title>
        <authorList>
            <person name="Riley R."/>
            <person name="Salamov A.A."/>
            <person name="Brown D.W."/>
            <person name="Nagy L.G."/>
            <person name="Floudas D."/>
            <person name="Held B.W."/>
            <person name="Levasseur A."/>
            <person name="Lombard V."/>
            <person name="Morin E."/>
            <person name="Otillar R."/>
            <person name="Lindquist E.A."/>
            <person name="Sun H."/>
            <person name="LaButti K.M."/>
            <person name="Schmutz J."/>
            <person name="Jabbour D."/>
            <person name="Luo H."/>
            <person name="Baker S.E."/>
            <person name="Pisabarro A.G."/>
            <person name="Walton J.D."/>
            <person name="Blanchette R.A."/>
            <person name="Henrissat B."/>
            <person name="Martin F."/>
            <person name="Cullen D."/>
            <person name="Hibbett D.S."/>
            <person name="Grigoriev I.V."/>
        </authorList>
    </citation>
    <scope>NUCLEOTIDE SEQUENCE [LARGE SCALE GENOMIC DNA]</scope>
    <source>
        <strain evidence="3">MUCL 33604</strain>
    </source>
</reference>
<protein>
    <submittedName>
        <fullName evidence="2">Uncharacterized protein</fullName>
    </submittedName>
</protein>
<dbReference type="AlphaFoldDB" id="A0A067PQB8"/>
<feature type="region of interest" description="Disordered" evidence="1">
    <location>
        <begin position="212"/>
        <end position="250"/>
    </location>
</feature>
<dbReference type="Proteomes" id="UP000027265">
    <property type="component" value="Unassembled WGS sequence"/>
</dbReference>
<gene>
    <name evidence="2" type="ORF">JAAARDRAFT_131175</name>
</gene>
<evidence type="ECO:0000313" key="3">
    <source>
        <dbReference type="Proteomes" id="UP000027265"/>
    </source>
</evidence>
<evidence type="ECO:0000313" key="2">
    <source>
        <dbReference type="EMBL" id="KDQ57013.1"/>
    </source>
</evidence>
<organism evidence="2 3">
    <name type="scientific">Jaapia argillacea MUCL 33604</name>
    <dbReference type="NCBI Taxonomy" id="933084"/>
    <lineage>
        <taxon>Eukaryota</taxon>
        <taxon>Fungi</taxon>
        <taxon>Dikarya</taxon>
        <taxon>Basidiomycota</taxon>
        <taxon>Agaricomycotina</taxon>
        <taxon>Agaricomycetes</taxon>
        <taxon>Agaricomycetidae</taxon>
        <taxon>Jaapiales</taxon>
        <taxon>Jaapiaceae</taxon>
        <taxon>Jaapia</taxon>
    </lineage>
</organism>
<evidence type="ECO:0000256" key="1">
    <source>
        <dbReference type="SAM" id="MobiDB-lite"/>
    </source>
</evidence>
<dbReference type="EMBL" id="KL197720">
    <property type="protein sequence ID" value="KDQ57013.1"/>
    <property type="molecule type" value="Genomic_DNA"/>
</dbReference>
<proteinExistence type="predicted"/>
<dbReference type="OrthoDB" id="3061761at2759"/>
<keyword evidence="3" id="KW-1185">Reference proteome</keyword>